<dbReference type="InterPro" id="IPR013857">
    <property type="entry name" value="NADH-UbQ_OxRdtase-assoc_prot30"/>
</dbReference>
<organism evidence="3 4">
    <name type="scientific">Parvularcula maris</name>
    <dbReference type="NCBI Taxonomy" id="2965077"/>
    <lineage>
        <taxon>Bacteria</taxon>
        <taxon>Pseudomonadati</taxon>
        <taxon>Pseudomonadota</taxon>
        <taxon>Alphaproteobacteria</taxon>
        <taxon>Parvularculales</taxon>
        <taxon>Parvularculaceae</taxon>
        <taxon>Parvularcula</taxon>
    </lineage>
</organism>
<evidence type="ECO:0000313" key="4">
    <source>
        <dbReference type="Proteomes" id="UP001142610"/>
    </source>
</evidence>
<dbReference type="GO" id="GO:0010257">
    <property type="term" value="P:NADH dehydrogenase complex assembly"/>
    <property type="evidence" value="ECO:0007669"/>
    <property type="project" value="TreeGrafter"/>
</dbReference>
<dbReference type="Proteomes" id="UP001142610">
    <property type="component" value="Unassembled WGS sequence"/>
</dbReference>
<name>A0A9X2L8L7_9PROT</name>
<comment type="similarity">
    <text evidence="1">Belongs to the CIA30 family.</text>
</comment>
<evidence type="ECO:0000313" key="3">
    <source>
        <dbReference type="EMBL" id="MCQ8184976.1"/>
    </source>
</evidence>
<dbReference type="Pfam" id="PF08547">
    <property type="entry name" value="CIA30"/>
    <property type="match status" value="1"/>
</dbReference>
<dbReference type="EMBL" id="JANIBC010000003">
    <property type="protein sequence ID" value="MCQ8184976.1"/>
    <property type="molecule type" value="Genomic_DNA"/>
</dbReference>
<gene>
    <name evidence="3" type="ORF">NOG11_06180</name>
</gene>
<feature type="domain" description="NADH:ubiquinone oxidoreductase intermediate-associated protein 30" evidence="2">
    <location>
        <begin position="19"/>
        <end position="171"/>
    </location>
</feature>
<keyword evidence="4" id="KW-1185">Reference proteome</keyword>
<accession>A0A9X2L8L7</accession>
<dbReference type="SUPFAM" id="SSF49785">
    <property type="entry name" value="Galactose-binding domain-like"/>
    <property type="match status" value="1"/>
</dbReference>
<dbReference type="PANTHER" id="PTHR13194:SF19">
    <property type="entry name" value="NAD(P)-BINDING ROSSMANN-FOLD SUPERFAMILY PROTEIN"/>
    <property type="match status" value="1"/>
</dbReference>
<dbReference type="GO" id="GO:0051082">
    <property type="term" value="F:unfolded protein binding"/>
    <property type="evidence" value="ECO:0007669"/>
    <property type="project" value="TreeGrafter"/>
</dbReference>
<proteinExistence type="inferred from homology"/>
<dbReference type="AlphaFoldDB" id="A0A9X2L8L7"/>
<protein>
    <submittedName>
        <fullName evidence="3">CIA30 family protein</fullName>
    </submittedName>
</protein>
<evidence type="ECO:0000259" key="2">
    <source>
        <dbReference type="Pfam" id="PF08547"/>
    </source>
</evidence>
<comment type="caution">
    <text evidence="3">The sequence shown here is derived from an EMBL/GenBank/DDBJ whole genome shotgun (WGS) entry which is preliminary data.</text>
</comment>
<sequence>MLEGLVLGVMTMGCTVLEDFAAGGSMAHWYGVNDGVMGGRSKGEASRQSGAMVFEGTINTNGGGFSSVRRRLPEGVLEGATRIEADLVGDGRSYELIFQTKEAFKGRPVTYRTGLTVGEHSGPVTASAPLTAMKSTVFGRQVPAAPFDGAGAVEMGIMLADGQDGPFRLEVRKIEVCR</sequence>
<dbReference type="InterPro" id="IPR039131">
    <property type="entry name" value="NDUFAF1"/>
</dbReference>
<dbReference type="InterPro" id="IPR008979">
    <property type="entry name" value="Galactose-bd-like_sf"/>
</dbReference>
<evidence type="ECO:0000256" key="1">
    <source>
        <dbReference type="ARBA" id="ARBA00007884"/>
    </source>
</evidence>
<dbReference type="PANTHER" id="PTHR13194">
    <property type="entry name" value="COMPLEX I INTERMEDIATE-ASSOCIATED PROTEIN 30"/>
    <property type="match status" value="1"/>
</dbReference>
<reference evidence="3" key="1">
    <citation type="submission" date="2022-07" db="EMBL/GenBank/DDBJ databases">
        <title>Parvularcula maris sp. nov., an algicidal bacterium isolated from seawater.</title>
        <authorList>
            <person name="Li F."/>
        </authorList>
    </citation>
    <scope>NUCLEOTIDE SEQUENCE</scope>
    <source>
        <strain evidence="3">BGMRC 0090</strain>
    </source>
</reference>